<accession>A0A7J6GX82</accession>
<proteinExistence type="predicted"/>
<dbReference type="InterPro" id="IPR057192">
    <property type="entry name" value="DUF7870"/>
</dbReference>
<evidence type="ECO:0000259" key="1">
    <source>
        <dbReference type="Pfam" id="PF25276"/>
    </source>
</evidence>
<evidence type="ECO:0000313" key="5">
    <source>
        <dbReference type="Proteomes" id="UP000583929"/>
    </source>
</evidence>
<dbReference type="AlphaFoldDB" id="A0A7J6GX82"/>
<dbReference type="PANTHER" id="PTHR33597">
    <property type="entry name" value="OS02G0760400 PROTEIN"/>
    <property type="match status" value="1"/>
</dbReference>
<dbReference type="PANTHER" id="PTHR33597:SF21">
    <property type="entry name" value="METHYLTRANSFERASE TYPE 11 DOMAIN-CONTAINING PROTEIN"/>
    <property type="match status" value="1"/>
</dbReference>
<dbReference type="EMBL" id="JAATIQ010000613">
    <property type="protein sequence ID" value="KAF4349971.1"/>
    <property type="molecule type" value="Genomic_DNA"/>
</dbReference>
<evidence type="ECO:0000313" key="4">
    <source>
        <dbReference type="Proteomes" id="UP000525078"/>
    </source>
</evidence>
<evidence type="ECO:0000313" key="2">
    <source>
        <dbReference type="EMBL" id="KAF4349971.1"/>
    </source>
</evidence>
<comment type="caution">
    <text evidence="3">The sequence shown here is derived from an EMBL/GenBank/DDBJ whole genome shotgun (WGS) entry which is preliminary data.</text>
</comment>
<dbReference type="Pfam" id="PF25276">
    <property type="entry name" value="DUF7870"/>
    <property type="match status" value="1"/>
</dbReference>
<evidence type="ECO:0000313" key="3">
    <source>
        <dbReference type="EMBL" id="KAF4387505.1"/>
    </source>
</evidence>
<name>A0A7J6GX82_CANSA</name>
<dbReference type="EMBL" id="JAATIP010000038">
    <property type="protein sequence ID" value="KAF4387505.1"/>
    <property type="molecule type" value="Genomic_DNA"/>
</dbReference>
<gene>
    <name evidence="3" type="ORF">F8388_011653</name>
    <name evidence="2" type="ORF">G4B88_024482</name>
</gene>
<organism evidence="3 4">
    <name type="scientific">Cannabis sativa</name>
    <name type="common">Hemp</name>
    <name type="synonym">Marijuana</name>
    <dbReference type="NCBI Taxonomy" id="3483"/>
    <lineage>
        <taxon>Eukaryota</taxon>
        <taxon>Viridiplantae</taxon>
        <taxon>Streptophyta</taxon>
        <taxon>Embryophyta</taxon>
        <taxon>Tracheophyta</taxon>
        <taxon>Spermatophyta</taxon>
        <taxon>Magnoliopsida</taxon>
        <taxon>eudicotyledons</taxon>
        <taxon>Gunneridae</taxon>
        <taxon>Pentapetalae</taxon>
        <taxon>rosids</taxon>
        <taxon>fabids</taxon>
        <taxon>Rosales</taxon>
        <taxon>Cannabaceae</taxon>
        <taxon>Cannabis</taxon>
    </lineage>
</organism>
<dbReference type="Proteomes" id="UP000525078">
    <property type="component" value="Unassembled WGS sequence"/>
</dbReference>
<keyword evidence="5" id="KW-1185">Reference proteome</keyword>
<reference evidence="4 5" key="1">
    <citation type="journal article" date="2020" name="bioRxiv">
        <title>Sequence and annotation of 42 cannabis genomes reveals extensive copy number variation in cannabinoid synthesis and pathogen resistance genes.</title>
        <authorList>
            <person name="Mckernan K.J."/>
            <person name="Helbert Y."/>
            <person name="Kane L.T."/>
            <person name="Ebling H."/>
            <person name="Zhang L."/>
            <person name="Liu B."/>
            <person name="Eaton Z."/>
            <person name="Mclaughlin S."/>
            <person name="Kingan S."/>
            <person name="Baybayan P."/>
            <person name="Concepcion G."/>
            <person name="Jordan M."/>
            <person name="Riva A."/>
            <person name="Barbazuk W."/>
            <person name="Harkins T."/>
        </authorList>
    </citation>
    <scope>NUCLEOTIDE SEQUENCE [LARGE SCALE GENOMIC DNA]</scope>
    <source>
        <strain evidence="4 5">cv. Jamaican Lion 4</strain>
        <strain evidence="2">Father</strain>
        <strain evidence="3">Mother</strain>
        <tissue evidence="3">Leaf</tissue>
    </source>
</reference>
<sequence>MEFERSRELLLLWCRIRITRVALVGGNHTASRETVMELAPGSGRAKNKNMSKHVHGERMGLNSNTLLVIKLPDPKVLRVISRSVFLAVIFITFPCIGSIMRWSSADSGSSFETGAIDFEQLDVLLRDLVDEGLLLKNNKALVVSPIVPSTVHKLKNFDANQMDMVMDTALEGQSSFSEELFDFVYASNLAVDVEFVDHIVKIGGILAFPLSNEKAITLRDMTNYKIAYLRRYSSTIVAMRKIGSTEASSASNYSPKRRLLGLATEAKKAAALEDLEEALLEPPRWPIKNLKNYSRKIKFLPHLMGNSLDGFRRRVFVNVGLPEDKRDVNQWFHQDYPKMEQEFEVYNLDLEPVEGAISSGVIFQENDVPDWLKMNVREEEYVVMKAEAGVVEEMVKRKTMHLVDELFLECNNQWWKGENKSKRAYWECLDLYGRVKDEGVAVHQWWG</sequence>
<dbReference type="Proteomes" id="UP000583929">
    <property type="component" value="Unassembled WGS sequence"/>
</dbReference>
<protein>
    <recommendedName>
        <fullName evidence="1">DUF7870 domain-containing protein</fullName>
    </recommendedName>
</protein>
<feature type="domain" description="DUF7870" evidence="1">
    <location>
        <begin position="272"/>
        <end position="446"/>
    </location>
</feature>